<dbReference type="PANTHER" id="PTHR11941">
    <property type="entry name" value="ENOYL-COA HYDRATASE-RELATED"/>
    <property type="match status" value="1"/>
</dbReference>
<dbReference type="GO" id="GO:0006635">
    <property type="term" value="P:fatty acid beta-oxidation"/>
    <property type="evidence" value="ECO:0007669"/>
    <property type="project" value="TreeGrafter"/>
</dbReference>
<evidence type="ECO:0000313" key="4">
    <source>
        <dbReference type="Proteomes" id="UP000286997"/>
    </source>
</evidence>
<proteinExistence type="inferred from homology"/>
<dbReference type="Gene3D" id="3.90.226.10">
    <property type="entry name" value="2-enoyl-CoA Hydratase, Chain A, domain 1"/>
    <property type="match status" value="1"/>
</dbReference>
<dbReference type="InterPro" id="IPR014748">
    <property type="entry name" value="Enoyl-CoA_hydra_C"/>
</dbReference>
<protein>
    <submittedName>
        <fullName evidence="3">Enoyl-CoA hydratase</fullName>
        <ecNumber evidence="3">4.2.1.17</ecNumber>
    </submittedName>
</protein>
<dbReference type="GO" id="GO:0004300">
    <property type="term" value="F:enoyl-CoA hydratase activity"/>
    <property type="evidence" value="ECO:0007669"/>
    <property type="project" value="UniProtKB-EC"/>
</dbReference>
<accession>A0A3S2YS13</accession>
<dbReference type="Proteomes" id="UP000286997">
    <property type="component" value="Unassembled WGS sequence"/>
</dbReference>
<comment type="similarity">
    <text evidence="1">Belongs to the enoyl-CoA hydratase/isomerase family.</text>
</comment>
<dbReference type="InterPro" id="IPR029045">
    <property type="entry name" value="ClpP/crotonase-like_dom_sf"/>
</dbReference>
<organism evidence="3 4">
    <name type="scientific">Methylobacterium oryzihabitans</name>
    <dbReference type="NCBI Taxonomy" id="2499852"/>
    <lineage>
        <taxon>Bacteria</taxon>
        <taxon>Pseudomonadati</taxon>
        <taxon>Pseudomonadota</taxon>
        <taxon>Alphaproteobacteria</taxon>
        <taxon>Hyphomicrobiales</taxon>
        <taxon>Methylobacteriaceae</taxon>
        <taxon>Methylobacterium</taxon>
    </lineage>
</organism>
<dbReference type="InterPro" id="IPR001753">
    <property type="entry name" value="Enoyl-CoA_hydra/iso"/>
</dbReference>
<dbReference type="CDD" id="cd06558">
    <property type="entry name" value="crotonase-like"/>
    <property type="match status" value="1"/>
</dbReference>
<dbReference type="RefSeq" id="WP_127729362.1">
    <property type="nucleotide sequence ID" value="NZ_SACP01000010.1"/>
</dbReference>
<keyword evidence="4" id="KW-1185">Reference proteome</keyword>
<evidence type="ECO:0000313" key="3">
    <source>
        <dbReference type="EMBL" id="RVU18168.1"/>
    </source>
</evidence>
<evidence type="ECO:0000256" key="2">
    <source>
        <dbReference type="ARBA" id="ARBA00023239"/>
    </source>
</evidence>
<dbReference type="Gene3D" id="1.10.12.10">
    <property type="entry name" value="Lyase 2-enoyl-coa Hydratase, Chain A, domain 2"/>
    <property type="match status" value="1"/>
</dbReference>
<dbReference type="EMBL" id="SACP01000010">
    <property type="protein sequence ID" value="RVU18168.1"/>
    <property type="molecule type" value="Genomic_DNA"/>
</dbReference>
<sequence length="268" mass="28470">MSDTDEILYFTDADGIARLTLNRPQARNALTFAMYERLSEICRSIDADRSVRALVVTGTGDKAFAAGTDIAQFRAFATGEDALRYERFIDRVLGSLETCRVPVIAAIAGACTGGGAAIAAACDLRIATRDARFGFPIARTLGNCLSLATLRRLSALVGAGRVKEMIFTARLVEAEEARAIGLVGEVVADAAALAERATALARLVAGHAPLTLAATKEGLRRLRDGDESGAGADGLPGDDLVLSCYTSRDFREGMEAFLAKRPPDWEGR</sequence>
<keyword evidence="2 3" id="KW-0456">Lyase</keyword>
<name>A0A3S2YS13_9HYPH</name>
<gene>
    <name evidence="3" type="ORF">EOE48_12350</name>
</gene>
<dbReference type="AlphaFoldDB" id="A0A3S2YS13"/>
<dbReference type="NCBIfam" id="NF004796">
    <property type="entry name" value="PRK06144.1"/>
    <property type="match status" value="1"/>
</dbReference>
<dbReference type="SUPFAM" id="SSF52096">
    <property type="entry name" value="ClpP/crotonase"/>
    <property type="match status" value="1"/>
</dbReference>
<dbReference type="OrthoDB" id="9810797at2"/>
<dbReference type="Pfam" id="PF00378">
    <property type="entry name" value="ECH_1"/>
    <property type="match status" value="1"/>
</dbReference>
<reference evidence="3 4" key="1">
    <citation type="submission" date="2019-01" db="EMBL/GenBank/DDBJ databases">
        <authorList>
            <person name="Chen W.-M."/>
        </authorList>
    </citation>
    <scope>NUCLEOTIDE SEQUENCE [LARGE SCALE GENOMIC DNA]</scope>
    <source>
        <strain evidence="3 4">TER-1</strain>
    </source>
</reference>
<dbReference type="PANTHER" id="PTHR11941:SF54">
    <property type="entry name" value="ENOYL-COA HYDRATASE, MITOCHONDRIAL"/>
    <property type="match status" value="1"/>
</dbReference>
<evidence type="ECO:0000256" key="1">
    <source>
        <dbReference type="ARBA" id="ARBA00005254"/>
    </source>
</evidence>
<comment type="caution">
    <text evidence="3">The sequence shown here is derived from an EMBL/GenBank/DDBJ whole genome shotgun (WGS) entry which is preliminary data.</text>
</comment>
<dbReference type="EC" id="4.2.1.17" evidence="3"/>